<sequence>MIHATGQYSPLICNKKRLILFYNIWSLSPYPYVSVMKIGDYRLSC</sequence>
<dbReference type="AlphaFoldDB" id="A0A0E9WFI6"/>
<name>A0A0E9WFI6_ANGAN</name>
<organism evidence="1">
    <name type="scientific">Anguilla anguilla</name>
    <name type="common">European freshwater eel</name>
    <name type="synonym">Muraena anguilla</name>
    <dbReference type="NCBI Taxonomy" id="7936"/>
    <lineage>
        <taxon>Eukaryota</taxon>
        <taxon>Metazoa</taxon>
        <taxon>Chordata</taxon>
        <taxon>Craniata</taxon>
        <taxon>Vertebrata</taxon>
        <taxon>Euteleostomi</taxon>
        <taxon>Actinopterygii</taxon>
        <taxon>Neopterygii</taxon>
        <taxon>Teleostei</taxon>
        <taxon>Anguilliformes</taxon>
        <taxon>Anguillidae</taxon>
        <taxon>Anguilla</taxon>
    </lineage>
</organism>
<dbReference type="EMBL" id="GBXM01020262">
    <property type="protein sequence ID" value="JAH88315.1"/>
    <property type="molecule type" value="Transcribed_RNA"/>
</dbReference>
<proteinExistence type="predicted"/>
<reference evidence="1" key="1">
    <citation type="submission" date="2014-11" db="EMBL/GenBank/DDBJ databases">
        <authorList>
            <person name="Amaro Gonzalez C."/>
        </authorList>
    </citation>
    <scope>NUCLEOTIDE SEQUENCE</scope>
</reference>
<reference evidence="1" key="2">
    <citation type="journal article" date="2015" name="Fish Shellfish Immunol.">
        <title>Early steps in the European eel (Anguilla anguilla)-Vibrio vulnificus interaction in the gills: Role of the RtxA13 toxin.</title>
        <authorList>
            <person name="Callol A."/>
            <person name="Pajuelo D."/>
            <person name="Ebbesson L."/>
            <person name="Teles M."/>
            <person name="MacKenzie S."/>
            <person name="Amaro C."/>
        </authorList>
    </citation>
    <scope>NUCLEOTIDE SEQUENCE</scope>
</reference>
<protein>
    <submittedName>
        <fullName evidence="1">Uncharacterized protein</fullName>
    </submittedName>
</protein>
<evidence type="ECO:0000313" key="1">
    <source>
        <dbReference type="EMBL" id="JAH88315.1"/>
    </source>
</evidence>
<accession>A0A0E9WFI6</accession>